<organism evidence="2 3">
    <name type="scientific">Paradesertivirga mongoliensis</name>
    <dbReference type="NCBI Taxonomy" id="2100740"/>
    <lineage>
        <taxon>Bacteria</taxon>
        <taxon>Pseudomonadati</taxon>
        <taxon>Bacteroidota</taxon>
        <taxon>Sphingobacteriia</taxon>
        <taxon>Sphingobacteriales</taxon>
        <taxon>Sphingobacteriaceae</taxon>
        <taxon>Paradesertivirga</taxon>
    </lineage>
</organism>
<keyword evidence="3" id="KW-1185">Reference proteome</keyword>
<proteinExistence type="predicted"/>
<comment type="caution">
    <text evidence="2">The sequence shown here is derived from an EMBL/GenBank/DDBJ whole genome shotgun (WGS) entry which is preliminary data.</text>
</comment>
<evidence type="ECO:0000256" key="1">
    <source>
        <dbReference type="SAM" id="MobiDB-lite"/>
    </source>
</evidence>
<dbReference type="Proteomes" id="UP001597387">
    <property type="component" value="Unassembled WGS sequence"/>
</dbReference>
<accession>A0ABW4ZKA8</accession>
<dbReference type="EMBL" id="JBHUHZ010000001">
    <property type="protein sequence ID" value="MFD2162251.1"/>
    <property type="molecule type" value="Genomic_DNA"/>
</dbReference>
<gene>
    <name evidence="2" type="ORF">ACFSJU_07590</name>
</gene>
<feature type="region of interest" description="Disordered" evidence="1">
    <location>
        <begin position="178"/>
        <end position="216"/>
    </location>
</feature>
<evidence type="ECO:0000313" key="3">
    <source>
        <dbReference type="Proteomes" id="UP001597387"/>
    </source>
</evidence>
<protein>
    <submittedName>
        <fullName evidence="2">Uncharacterized protein</fullName>
    </submittedName>
</protein>
<name>A0ABW4ZKA8_9SPHI</name>
<evidence type="ECO:0000313" key="2">
    <source>
        <dbReference type="EMBL" id="MFD2162251.1"/>
    </source>
</evidence>
<sequence length="216" mass="25384">MNYITQLSRFYQKVYTDERFTPHHISLYSGIFQLWNSAHFQNPIQVSRHDLMILSKIGSVNTYIRCMHQLDQWQYIQYFPSRSITIGSRIRIIIFDNSTDNTPETPLRHLNKQNKNNTNIPTIDQVNVYFESENFPAEQALLFFNHNTAKGWMIGSSQIRNWQAAAINWVAKQTKFERGDSTTAKARHRTPSRLSDRQAKPNYLSVNTTKNYHEPL</sequence>
<dbReference type="RefSeq" id="WP_255903988.1">
    <property type="nucleotide sequence ID" value="NZ_JAFMZO010000003.1"/>
</dbReference>
<reference evidence="3" key="1">
    <citation type="journal article" date="2019" name="Int. J. Syst. Evol. Microbiol.">
        <title>The Global Catalogue of Microorganisms (GCM) 10K type strain sequencing project: providing services to taxonomists for standard genome sequencing and annotation.</title>
        <authorList>
            <consortium name="The Broad Institute Genomics Platform"/>
            <consortium name="The Broad Institute Genome Sequencing Center for Infectious Disease"/>
            <person name="Wu L."/>
            <person name="Ma J."/>
        </authorList>
    </citation>
    <scope>NUCLEOTIDE SEQUENCE [LARGE SCALE GENOMIC DNA]</scope>
    <source>
        <strain evidence="3">KCTC 42217</strain>
    </source>
</reference>